<dbReference type="Proteomes" id="UP000052943">
    <property type="component" value="Unassembled WGS sequence"/>
</dbReference>
<sequence length="307" mass="33380">MSSTEDNTAGGSTPQESDDDLEHVAAMQRTLSTPVIKTVKEAREWIAKPEAQKTGWVDISMTIFTKRKFARGWYLNLIDFKRSANFRESKSALESIPFSLKKKYMVSVTLYLVPFNSKEESSVPDIAFNEGSILHCVHVTGFSLQGTTDIPKGNLSGIDRITEEPVGNQGELLPAENNSGISSLELQGIPSQTIPKRNVAGTGSLANEGGDVLQVVDHRVLQLDIPTISSVSPTSRSTTASRKRDKASARVAVPVCDAQKNGTSEIPRQGNPPDRENESGHKHEDPITGEKQRKKAKLSGTANARKA</sequence>
<gene>
    <name evidence="2" type="ORF">AM587_10003011</name>
    <name evidence="3" type="ORF">AM587_10003012</name>
</gene>
<organism evidence="3 4">
    <name type="scientific">Phytophthora nicotianae</name>
    <name type="common">Potato buckeye rot agent</name>
    <name type="synonym">Phytophthora parasitica</name>
    <dbReference type="NCBI Taxonomy" id="4792"/>
    <lineage>
        <taxon>Eukaryota</taxon>
        <taxon>Sar</taxon>
        <taxon>Stramenopiles</taxon>
        <taxon>Oomycota</taxon>
        <taxon>Peronosporomycetes</taxon>
        <taxon>Peronosporales</taxon>
        <taxon>Peronosporaceae</taxon>
        <taxon>Phytophthora</taxon>
    </lineage>
</organism>
<evidence type="ECO:0000313" key="3">
    <source>
        <dbReference type="EMBL" id="KUF91812.1"/>
    </source>
</evidence>
<dbReference type="EMBL" id="LNFO01001402">
    <property type="protein sequence ID" value="KUF91811.1"/>
    <property type="molecule type" value="Genomic_DNA"/>
</dbReference>
<feature type="region of interest" description="Disordered" evidence="1">
    <location>
        <begin position="229"/>
        <end position="307"/>
    </location>
</feature>
<feature type="compositionally biased region" description="Polar residues" evidence="1">
    <location>
        <begin position="229"/>
        <end position="240"/>
    </location>
</feature>
<comment type="caution">
    <text evidence="3">The sequence shown here is derived from an EMBL/GenBank/DDBJ whole genome shotgun (WGS) entry which is preliminary data.</text>
</comment>
<feature type="compositionally biased region" description="Basic and acidic residues" evidence="1">
    <location>
        <begin position="273"/>
        <end position="291"/>
    </location>
</feature>
<name>A0A0W8D604_PHYNI</name>
<evidence type="ECO:0000256" key="1">
    <source>
        <dbReference type="SAM" id="MobiDB-lite"/>
    </source>
</evidence>
<dbReference type="AlphaFoldDB" id="A0A0W8D604"/>
<evidence type="ECO:0000313" key="4">
    <source>
        <dbReference type="Proteomes" id="UP000052943"/>
    </source>
</evidence>
<protein>
    <submittedName>
        <fullName evidence="3">Uncharacterized protein</fullName>
    </submittedName>
</protein>
<dbReference type="EMBL" id="LNFO01001402">
    <property type="protein sequence ID" value="KUF91812.1"/>
    <property type="molecule type" value="Genomic_DNA"/>
</dbReference>
<accession>A0A0W8D604</accession>
<reference evidence="3 4" key="1">
    <citation type="submission" date="2015-11" db="EMBL/GenBank/DDBJ databases">
        <title>Genomes and virulence difference between two physiological races of Phytophthora nicotianae.</title>
        <authorList>
            <person name="Liu H."/>
            <person name="Ma X."/>
            <person name="Yu H."/>
            <person name="Fang D."/>
            <person name="Li Y."/>
            <person name="Wang X."/>
            <person name="Wang W."/>
            <person name="Dong Y."/>
            <person name="Xiao B."/>
        </authorList>
    </citation>
    <scope>NUCLEOTIDE SEQUENCE [LARGE SCALE GENOMIC DNA]</scope>
    <source>
        <strain evidence="4">race 0</strain>
        <strain evidence="3">Race 0</strain>
    </source>
</reference>
<dbReference type="OrthoDB" id="90701at2759"/>
<evidence type="ECO:0000313" key="2">
    <source>
        <dbReference type="EMBL" id="KUF91811.1"/>
    </source>
</evidence>
<proteinExistence type="predicted"/>